<sequence>MLQIIVQHPAAKIVAQAAGFDRHGNLVRQTEPLDADIGFPQRDVQAAGRPLIRLQRSAEQHPGLGRFAALSHILREAGDMKQRLNHLLACHKRSLALDAVNIALELQLTDRLADGHAAGVISQAHIPLGRQALPRLKGSLRDPAQHVVSYKLVCRKLFFLCHALPFRAARVRPERAFSVCVNTNLYIPL</sequence>
<accession>A0A645EER8</accession>
<proteinExistence type="predicted"/>
<reference evidence="1" key="1">
    <citation type="submission" date="2019-08" db="EMBL/GenBank/DDBJ databases">
        <authorList>
            <person name="Kucharzyk K."/>
            <person name="Murdoch R.W."/>
            <person name="Higgins S."/>
            <person name="Loffler F."/>
        </authorList>
    </citation>
    <scope>NUCLEOTIDE SEQUENCE</scope>
</reference>
<dbReference type="EMBL" id="VSSQ01046422">
    <property type="protein sequence ID" value="MPN00391.1"/>
    <property type="molecule type" value="Genomic_DNA"/>
</dbReference>
<comment type="caution">
    <text evidence="1">The sequence shown here is derived from an EMBL/GenBank/DDBJ whole genome shotgun (WGS) entry which is preliminary data.</text>
</comment>
<evidence type="ECO:0000313" key="1">
    <source>
        <dbReference type="EMBL" id="MPN00391.1"/>
    </source>
</evidence>
<protein>
    <submittedName>
        <fullName evidence="1">Uncharacterized protein</fullName>
    </submittedName>
</protein>
<organism evidence="1">
    <name type="scientific">bioreactor metagenome</name>
    <dbReference type="NCBI Taxonomy" id="1076179"/>
    <lineage>
        <taxon>unclassified sequences</taxon>
        <taxon>metagenomes</taxon>
        <taxon>ecological metagenomes</taxon>
    </lineage>
</organism>
<gene>
    <name evidence="1" type="ORF">SDC9_147585</name>
</gene>
<dbReference type="AlphaFoldDB" id="A0A645EER8"/>
<name>A0A645EER8_9ZZZZ</name>